<organism evidence="3 4">
    <name type="scientific">Myotis myotis</name>
    <name type="common">Greater mouse-eared bat</name>
    <name type="synonym">Vespertilio myotis</name>
    <dbReference type="NCBI Taxonomy" id="51298"/>
    <lineage>
        <taxon>Eukaryota</taxon>
        <taxon>Metazoa</taxon>
        <taxon>Chordata</taxon>
        <taxon>Craniata</taxon>
        <taxon>Vertebrata</taxon>
        <taxon>Euteleostomi</taxon>
        <taxon>Mammalia</taxon>
        <taxon>Eutheria</taxon>
        <taxon>Laurasiatheria</taxon>
        <taxon>Chiroptera</taxon>
        <taxon>Yangochiroptera</taxon>
        <taxon>Vespertilionidae</taxon>
        <taxon>Myotis</taxon>
    </lineage>
</organism>
<proteinExistence type="predicted"/>
<keyword evidence="2" id="KW-1133">Transmembrane helix</keyword>
<feature type="region of interest" description="Disordered" evidence="1">
    <location>
        <begin position="154"/>
        <end position="182"/>
    </location>
</feature>
<evidence type="ECO:0000256" key="1">
    <source>
        <dbReference type="SAM" id="MobiDB-lite"/>
    </source>
</evidence>
<keyword evidence="4" id="KW-1185">Reference proteome</keyword>
<sequence length="182" mass="21147">MQMLTGTQLKICMDLCRSLELFPSSAFSKTLLRISVALASLDSQLYRLNALRLPGPMSPGRMLEHSWGSCFIFPFSQEGSLCLAAWLSNVPKNFVLYILSVSLIASCGRINLVPDSPSNWNLKSLAFLIFLKIIYFVNSHWRIFFPLLFRKNGREGRRGGDREREREKEREREREREKERER</sequence>
<comment type="caution">
    <text evidence="3">The sequence shown here is derived from an EMBL/GenBank/DDBJ whole genome shotgun (WGS) entry which is preliminary data.</text>
</comment>
<name>A0A7J8AN55_MYOMY</name>
<accession>A0A7J8AN55</accession>
<evidence type="ECO:0000313" key="3">
    <source>
        <dbReference type="EMBL" id="KAF6387669.1"/>
    </source>
</evidence>
<feature type="transmembrane region" description="Helical" evidence="2">
    <location>
        <begin position="94"/>
        <end position="113"/>
    </location>
</feature>
<gene>
    <name evidence="3" type="ORF">mMyoMyo1_008132</name>
</gene>
<keyword evidence="2" id="KW-0472">Membrane</keyword>
<dbReference type="AlphaFoldDB" id="A0A7J8AN55"/>
<reference evidence="3 4" key="1">
    <citation type="journal article" date="2020" name="Nature">
        <title>Six reference-quality genomes reveal evolution of bat adaptations.</title>
        <authorList>
            <person name="Jebb D."/>
            <person name="Huang Z."/>
            <person name="Pippel M."/>
            <person name="Hughes G.M."/>
            <person name="Lavrichenko K."/>
            <person name="Devanna P."/>
            <person name="Winkler S."/>
            <person name="Jermiin L.S."/>
            <person name="Skirmuntt E.C."/>
            <person name="Katzourakis A."/>
            <person name="Burkitt-Gray L."/>
            <person name="Ray D.A."/>
            <person name="Sullivan K.A.M."/>
            <person name="Roscito J.G."/>
            <person name="Kirilenko B.M."/>
            <person name="Davalos L.M."/>
            <person name="Corthals A.P."/>
            <person name="Power M.L."/>
            <person name="Jones G."/>
            <person name="Ransome R.D."/>
            <person name="Dechmann D.K.N."/>
            <person name="Locatelli A.G."/>
            <person name="Puechmaille S.J."/>
            <person name="Fedrigo O."/>
            <person name="Jarvis E.D."/>
            <person name="Hiller M."/>
            <person name="Vernes S.C."/>
            <person name="Myers E.W."/>
            <person name="Teeling E.C."/>
        </authorList>
    </citation>
    <scope>NUCLEOTIDE SEQUENCE [LARGE SCALE GENOMIC DNA]</scope>
    <source>
        <strain evidence="3">MMyoMyo1</strain>
        <tissue evidence="3">Flight muscle</tissue>
    </source>
</reference>
<protein>
    <submittedName>
        <fullName evidence="3">Uncharacterized protein</fullName>
    </submittedName>
</protein>
<evidence type="ECO:0000313" key="4">
    <source>
        <dbReference type="Proteomes" id="UP000527355"/>
    </source>
</evidence>
<dbReference type="EMBL" id="JABWUV010000001">
    <property type="protein sequence ID" value="KAF6387669.1"/>
    <property type="molecule type" value="Genomic_DNA"/>
</dbReference>
<keyword evidence="2" id="KW-0812">Transmembrane</keyword>
<evidence type="ECO:0000256" key="2">
    <source>
        <dbReference type="SAM" id="Phobius"/>
    </source>
</evidence>
<dbReference type="Proteomes" id="UP000527355">
    <property type="component" value="Unassembled WGS sequence"/>
</dbReference>
<feature type="transmembrane region" description="Helical" evidence="2">
    <location>
        <begin position="125"/>
        <end position="149"/>
    </location>
</feature>